<dbReference type="Proteomes" id="UP001642540">
    <property type="component" value="Unassembled WGS sequence"/>
</dbReference>
<dbReference type="EMBL" id="CAXLJM020000053">
    <property type="protein sequence ID" value="CAL8116294.1"/>
    <property type="molecule type" value="Genomic_DNA"/>
</dbReference>
<evidence type="ECO:0000256" key="2">
    <source>
        <dbReference type="SAM" id="Phobius"/>
    </source>
</evidence>
<feature type="compositionally biased region" description="Polar residues" evidence="1">
    <location>
        <begin position="205"/>
        <end position="235"/>
    </location>
</feature>
<evidence type="ECO:0000313" key="4">
    <source>
        <dbReference type="Proteomes" id="UP001642540"/>
    </source>
</evidence>
<feature type="transmembrane region" description="Helical" evidence="2">
    <location>
        <begin position="130"/>
        <end position="151"/>
    </location>
</feature>
<sequence length="235" mass="25785">MGRPCNPCMCTSLETGVKILAVLEIVGCFIYLIVISIFLYAIDYPEAVDSDTAKVAKELGTGELIVLIMIGILTIGISIGLYYWGAIKKKTEICWIFIGYIAIYLIFNVIFLILGLASSEIKERVHILSIINYALSIIIESYIIWVVHSFIMELRQEQEQSQLLATAPGAFGGETGGMLEGSIYRAVDEGNYYSAEQPQPDNPTLVDQSQPTTGAPTSTFHAPFSTKTQSLAKTP</sequence>
<keyword evidence="2" id="KW-0472">Membrane</keyword>
<feature type="transmembrane region" description="Helical" evidence="2">
    <location>
        <begin position="62"/>
        <end position="84"/>
    </location>
</feature>
<comment type="caution">
    <text evidence="3">The sequence shown here is derived from an EMBL/GenBank/DDBJ whole genome shotgun (WGS) entry which is preliminary data.</text>
</comment>
<accession>A0ABP1R528</accession>
<feature type="transmembrane region" description="Helical" evidence="2">
    <location>
        <begin position="21"/>
        <end position="42"/>
    </location>
</feature>
<evidence type="ECO:0000313" key="3">
    <source>
        <dbReference type="EMBL" id="CAL8116294.1"/>
    </source>
</evidence>
<gene>
    <name evidence="3" type="ORF">ODALV1_LOCUS17223</name>
</gene>
<dbReference type="PANTHER" id="PTHR36694:SF11">
    <property type="entry name" value="LP21121P-RELATED"/>
    <property type="match status" value="1"/>
</dbReference>
<feature type="transmembrane region" description="Helical" evidence="2">
    <location>
        <begin position="96"/>
        <end position="118"/>
    </location>
</feature>
<proteinExistence type="predicted"/>
<keyword evidence="2" id="KW-0812">Transmembrane</keyword>
<organism evidence="3 4">
    <name type="scientific">Orchesella dallaii</name>
    <dbReference type="NCBI Taxonomy" id="48710"/>
    <lineage>
        <taxon>Eukaryota</taxon>
        <taxon>Metazoa</taxon>
        <taxon>Ecdysozoa</taxon>
        <taxon>Arthropoda</taxon>
        <taxon>Hexapoda</taxon>
        <taxon>Collembola</taxon>
        <taxon>Entomobryomorpha</taxon>
        <taxon>Entomobryoidea</taxon>
        <taxon>Orchesellidae</taxon>
        <taxon>Orchesellinae</taxon>
        <taxon>Orchesella</taxon>
    </lineage>
</organism>
<keyword evidence="2" id="KW-1133">Transmembrane helix</keyword>
<keyword evidence="4" id="KW-1185">Reference proteome</keyword>
<dbReference type="PANTHER" id="PTHR36694">
    <property type="entry name" value="PASIFLORA 1, ISOFORM A-RELATED"/>
    <property type="match status" value="1"/>
</dbReference>
<evidence type="ECO:0000256" key="1">
    <source>
        <dbReference type="SAM" id="MobiDB-lite"/>
    </source>
</evidence>
<feature type="region of interest" description="Disordered" evidence="1">
    <location>
        <begin position="197"/>
        <end position="235"/>
    </location>
</feature>
<name>A0ABP1R528_9HEXA</name>
<protein>
    <submittedName>
        <fullName evidence="3">Uncharacterized protein</fullName>
    </submittedName>
</protein>
<reference evidence="3 4" key="1">
    <citation type="submission" date="2024-08" db="EMBL/GenBank/DDBJ databases">
        <authorList>
            <person name="Cucini C."/>
            <person name="Frati F."/>
        </authorList>
    </citation>
    <scope>NUCLEOTIDE SEQUENCE [LARGE SCALE GENOMIC DNA]</scope>
</reference>